<feature type="compositionally biased region" description="Low complexity" evidence="7">
    <location>
        <begin position="604"/>
        <end position="634"/>
    </location>
</feature>
<dbReference type="InParanoid" id="A0A6J0YBP9"/>
<feature type="transmembrane region" description="Helical" evidence="6">
    <location>
        <begin position="1161"/>
        <end position="1181"/>
    </location>
</feature>
<feature type="region of interest" description="Disordered" evidence="7">
    <location>
        <begin position="2046"/>
        <end position="2117"/>
    </location>
</feature>
<evidence type="ECO:0000256" key="3">
    <source>
        <dbReference type="ARBA" id="ARBA00022692"/>
    </source>
</evidence>
<proteinExistence type="inferred from homology"/>
<feature type="transmembrane region" description="Helical" evidence="6">
    <location>
        <begin position="58"/>
        <end position="77"/>
    </location>
</feature>
<dbReference type="GeneID" id="110143372"/>
<evidence type="ECO:0000256" key="4">
    <source>
        <dbReference type="ARBA" id="ARBA00022989"/>
    </source>
</evidence>
<dbReference type="PANTHER" id="PTHR12372:SF2">
    <property type="entry name" value="PECANEX-LIKE PROTEIN 1"/>
    <property type="match status" value="1"/>
</dbReference>
<name>A0A6J0YBP9_ODOVR</name>
<keyword evidence="9" id="KW-1185">Reference proteome</keyword>
<feature type="transmembrane region" description="Helical" evidence="6">
    <location>
        <begin position="1002"/>
        <end position="1024"/>
    </location>
</feature>
<feature type="domain" description="Pecanex C-terminal" evidence="8">
    <location>
        <begin position="1781"/>
        <end position="2007"/>
    </location>
</feature>
<feature type="compositionally biased region" description="Polar residues" evidence="7">
    <location>
        <begin position="456"/>
        <end position="472"/>
    </location>
</feature>
<feature type="region of interest" description="Disordered" evidence="7">
    <location>
        <begin position="310"/>
        <end position="330"/>
    </location>
</feature>
<gene>
    <name evidence="10" type="primary">PCNX1</name>
</gene>
<feature type="region of interest" description="Disordered" evidence="7">
    <location>
        <begin position="343"/>
        <end position="691"/>
    </location>
</feature>
<dbReference type="RefSeq" id="XP_020758621.2">
    <property type="nucleotide sequence ID" value="XM_020902962.2"/>
</dbReference>
<evidence type="ECO:0000256" key="5">
    <source>
        <dbReference type="ARBA" id="ARBA00023136"/>
    </source>
</evidence>
<reference evidence="9" key="1">
    <citation type="journal article" date="2022" name="J. Hered.">
        <title>A De Novo Chromosome-Level Genome Assembly of the White-Tailed Deer, Odocoileus Virginianus.</title>
        <authorList>
            <person name="London E.W."/>
            <person name="Roca A.L."/>
            <person name="Novakofski J.E."/>
            <person name="Mateus-Pinilla N.E."/>
        </authorList>
    </citation>
    <scope>NUCLEOTIDE SEQUENCE [LARGE SCALE GENOMIC DNA]</scope>
</reference>
<feature type="compositionally biased region" description="Polar residues" evidence="7">
    <location>
        <begin position="745"/>
        <end position="754"/>
    </location>
</feature>
<feature type="compositionally biased region" description="Basic and acidic residues" evidence="7">
    <location>
        <begin position="647"/>
        <end position="658"/>
    </location>
</feature>
<feature type="transmembrane region" description="Helical" evidence="6">
    <location>
        <begin position="1193"/>
        <end position="1211"/>
    </location>
</feature>
<evidence type="ECO:0000259" key="8">
    <source>
        <dbReference type="Pfam" id="PF05041"/>
    </source>
</evidence>
<evidence type="ECO:0000313" key="10">
    <source>
        <dbReference type="RefSeq" id="XP_020758621.2"/>
    </source>
</evidence>
<evidence type="ECO:0000313" key="9">
    <source>
        <dbReference type="Proteomes" id="UP001652640"/>
    </source>
</evidence>
<feature type="compositionally biased region" description="Polar residues" evidence="7">
    <location>
        <begin position="2069"/>
        <end position="2080"/>
    </location>
</feature>
<dbReference type="GO" id="GO:0016020">
    <property type="term" value="C:membrane"/>
    <property type="evidence" value="ECO:0007669"/>
    <property type="project" value="UniProtKB-SubCell"/>
</dbReference>
<evidence type="ECO:0000256" key="2">
    <source>
        <dbReference type="ARBA" id="ARBA00010170"/>
    </source>
</evidence>
<feature type="compositionally biased region" description="Low complexity" evidence="7">
    <location>
        <begin position="369"/>
        <end position="387"/>
    </location>
</feature>
<feature type="compositionally biased region" description="Basic and acidic residues" evidence="7">
    <location>
        <begin position="527"/>
        <end position="543"/>
    </location>
</feature>
<feature type="compositionally biased region" description="Polar residues" evidence="7">
    <location>
        <begin position="394"/>
        <end position="409"/>
    </location>
</feature>
<dbReference type="Pfam" id="PF05041">
    <property type="entry name" value="Pecanex_C"/>
    <property type="match status" value="1"/>
</dbReference>
<reference evidence="10" key="2">
    <citation type="submission" date="2025-08" db="UniProtKB">
        <authorList>
            <consortium name="RefSeq"/>
        </authorList>
    </citation>
    <scope>IDENTIFICATION</scope>
    <source>
        <tissue evidence="10">Tongue muscle</tissue>
    </source>
</reference>
<feature type="transmembrane region" description="Helical" evidence="6">
    <location>
        <begin position="1107"/>
        <end position="1132"/>
    </location>
</feature>
<feature type="compositionally biased region" description="Basic residues" evidence="7">
    <location>
        <begin position="553"/>
        <end position="568"/>
    </location>
</feature>
<feature type="compositionally biased region" description="Polar residues" evidence="7">
    <location>
        <begin position="345"/>
        <end position="355"/>
    </location>
</feature>
<evidence type="ECO:0000256" key="6">
    <source>
        <dbReference type="RuleBase" id="RU367089"/>
    </source>
</evidence>
<keyword evidence="5 6" id="KW-0472">Membrane</keyword>
<feature type="region of interest" description="Disordered" evidence="7">
    <location>
        <begin position="98"/>
        <end position="127"/>
    </location>
</feature>
<feature type="compositionally biased region" description="Basic and acidic residues" evidence="7">
    <location>
        <begin position="444"/>
        <end position="454"/>
    </location>
</feature>
<organism evidence="9 10">
    <name type="scientific">Odocoileus virginianus</name>
    <name type="common">White-tailed deer</name>
    <dbReference type="NCBI Taxonomy" id="9874"/>
    <lineage>
        <taxon>Eukaryota</taxon>
        <taxon>Metazoa</taxon>
        <taxon>Chordata</taxon>
        <taxon>Craniata</taxon>
        <taxon>Vertebrata</taxon>
        <taxon>Euteleostomi</taxon>
        <taxon>Mammalia</taxon>
        <taxon>Eutheria</taxon>
        <taxon>Laurasiatheria</taxon>
        <taxon>Artiodactyla</taxon>
        <taxon>Ruminantia</taxon>
        <taxon>Pecora</taxon>
        <taxon>Cervidae</taxon>
        <taxon>Odocoileinae</taxon>
        <taxon>Odocoileus</taxon>
    </lineage>
</organism>
<dbReference type="OrthoDB" id="10037631at2759"/>
<feature type="compositionally biased region" description="Basic residues" evidence="7">
    <location>
        <begin position="271"/>
        <end position="281"/>
    </location>
</feature>
<feature type="region of interest" description="Disordered" evidence="7">
    <location>
        <begin position="745"/>
        <end position="835"/>
    </location>
</feature>
<dbReference type="KEGG" id="ovr:110143372"/>
<feature type="transmembrane region" description="Helical" evidence="6">
    <location>
        <begin position="1068"/>
        <end position="1086"/>
    </location>
</feature>
<feature type="region of interest" description="Disordered" evidence="7">
    <location>
        <begin position="269"/>
        <end position="293"/>
    </location>
</feature>
<keyword evidence="4 6" id="KW-1133">Transmembrane helix</keyword>
<keyword evidence="3 6" id="KW-0812">Transmembrane</keyword>
<sequence>MGSQTLQILRQGVWAALSGGWYYDPHQATFVNALHLYLWLFLLGLPFTLYMALPSSMIIVAVYCPVIAAVFIVLKMVNYRLHRALDAGEIVDRNANEFTDQRAKTEQGNCSTRRKDSNGPSDPGGGIEMAEFIREATPPVGCSSRNSYAGLDPSNQIGSGSSRLGTAATIKGDTDTAKTSDDISLSLGQSSSLCKEGSEEQDLAADRKLFRLVSNDSFVSIQPSLSSCGQDLPRDFSDKVNLPSHSHHHVEQSLSNACDTEVASLVPLHSHSYRKEHRPRGVPRTSSSAVAFPDTSLNDFPLYQQRRGLDPVSELESSKPHSGSKESLVENSCLPGEFQLVGELKNSNSQPPTRSGKSKALNADKSMDSLRSLSTRSSGSTESYCSGTDRDSHSTVSSYKSEQTSSTHIESVLSEHEESPQAAKKSGQKREGGAEAEDENSCAGDRRTSSEKTAVDVSTNSGVQEAQDSNGSADVHNQKGLSTSASEEANKNPHANEFTSQGDTPLGKTAENKEEEGEKPAVSVDSKGSKDVGGKQKEGDVRPKSSSLIHRTASAHKSGRRRTGKKRASSFDSSRHRDYVSFRGVSGTKPHSAIFCHDEDSSDQSDLSRASSVQSAHQFSSDSSSSTTSHSCQSPEGRYSALKTKHAPKERGTDAEHTHKAHLGPEGTGKKRTARRTSSTNSAKTRARVLSLDSSTVACLNDSSRLMAPESAKPLTTSKSDLEAKEGEVLDELSLLGRASQLETVTRSRNSLPSQVAFPEGEEQDAVSGAAQASEETVSFRRERSTFRRQAVRRRHNAGSNPTPPTLLIGSPLSLQDGQQGQQSTAQVRVQSRPPSQAAVLSASASLLVRNGSVHLEASHDSASAVGGSSLHDELGKFSSTLYETGGCDMSLVNFEPAARRASNICDTDSHVSSSTSVRFYPHDVLSLPQIRLNRLLTIDTDLLEQQDIDLSPDLAATYGPTEEAAHKVKHYYRFWILPQLWIGINFDRLTLLALFDRNREILENVLAVILAILVAFLGSILLIQGFFRDIWVFQFCLVIASCQYSLLKSVQPDSSSPRHGHNRIIAYSRPVYFCLCCGLIWLLDYGSRNLTTAKFKLYGITFTNPLVLISARDLVIVFTLCFPIVFFIGLLPQVNTFIMYLCEQLDIHIFGGNATTSLLAALYSFVCSIVAVALLYGLCYGALKDSWDGQHIPVLFSIFCGLLVAVSYHLSRQSSDPSVLFSLVQSKIFPKTEEKNPEDPLSEVKDPLPEKLRNSVSERLQSDLVVCIVIGVLYFAIHVSTVFTVLQPALKYVLYTLVGFVGFVTHYVLPQVRKQLPWHCFSHPLLKTLEYNQYEVRNAATVMWFEKLHVWLLFVEKNIIYPLIVLNELSSSAETIASPKKLDTELGALMITIAGLKLLRSSFSSPTYQYVTVIFTVLFFKIDYEAFSETMLLDLFFMSILFNKLWELLYKLQFVYTYIAPWQITWGSAFHAFAQPFAVPHSAMLFVQAAVSAFFSTPLNPFLGSAIFITSYVRPVKFWERDYNTKRVDHSNTRLASQLDRNPGSDDNNLNSIFYEHLTRSLQHSLCGDLLLGRWGNYSTGDCFILASDYLNALVHLIEIGNGLVTFQLRGLEFRGTYCQQREVEAITEGVEEDEGFCCCEPGHIPHVLSFNAAFSQRWLAWEVIVTKYILEGYSITDNSAASMLQVFDLRKVLTTYYVKGIIYYVTTSSKLEEWLANETMQEGLRLCADRNYVDVDPTFNPNIDEDYDHRLAGISRESFCVIYLSWIEYCSSRRAKPLDVDKDSSLVTLCYGLCVLGRRALGTASHHMSSNLESFLYGLHALFKGDFRISSIRDEWIFADMELLRKVVVPGIRMSIKLHQDHFTSPDEYDDPTVLYEAIVSHEKNLVIAHEGDPAWRSAVLANSPSLLALRHVMDDGTNEYKIIMLNRRYLSFRVIKVNKECVRGLWAGQQQELVFLRNRNPERGSIQNAKQALRNMINSSCDQPIGYPIFVSPLTTSYSDSHEQLKEILGGPISLGNIRNFIVSTWHRLRKGCGAGCNSGGNIEDPDTGGGPSSTSNSATTASDPHSSASQGSTGNPGQAPGAGLHPPVTSYPPTLGSSHSSHSVQSGLARQSPARASVASQSSYCYSSRHSSLRMSTTGFVPCRRSSTSQISLRNLPSSIQSRLSMVNQMEPSSQSGPACVPHGLPSSSSSSQSIPACKHHTLVGFLGTDGGQSCAADVQPGSTSSPANNSHAKKGEVIYRVQIVDPGQILDGINLSKRKELQWPDEGIRLKAGRNSWKDWSPQEGMEGHVIHRWVPCSRDPGTRSHIDKTVLLVQIEDKYVTVIETGVLELGAEV</sequence>
<feature type="transmembrane region" description="Helical" evidence="6">
    <location>
        <begin position="1264"/>
        <end position="1286"/>
    </location>
</feature>
<feature type="region of interest" description="Disordered" evidence="7">
    <location>
        <begin position="2174"/>
        <end position="2197"/>
    </location>
</feature>
<dbReference type="Proteomes" id="UP001652640">
    <property type="component" value="Chromosome 6"/>
</dbReference>
<feature type="compositionally biased region" description="Basic and acidic residues" evidence="7">
    <location>
        <begin position="316"/>
        <end position="328"/>
    </location>
</feature>
<evidence type="ECO:0000256" key="7">
    <source>
        <dbReference type="SAM" id="MobiDB-lite"/>
    </source>
</evidence>
<feature type="compositionally biased region" description="Basic and acidic residues" evidence="7">
    <location>
        <begin position="510"/>
        <end position="519"/>
    </location>
</feature>
<feature type="transmembrane region" description="Helical" evidence="6">
    <location>
        <begin position="1031"/>
        <end position="1048"/>
    </location>
</feature>
<feature type="transmembrane region" description="Helical" evidence="6">
    <location>
        <begin position="34"/>
        <end position="52"/>
    </location>
</feature>
<protein>
    <recommendedName>
        <fullName evidence="6">Pecanex-like protein</fullName>
    </recommendedName>
</protein>
<dbReference type="FunCoup" id="A0A6J0YBP9">
    <property type="interactions" value="2787"/>
</dbReference>
<dbReference type="InterPro" id="IPR007735">
    <property type="entry name" value="Pecanex_C"/>
</dbReference>
<comment type="similarity">
    <text evidence="2 6">Belongs to the pecanex family.</text>
</comment>
<evidence type="ECO:0000256" key="1">
    <source>
        <dbReference type="ARBA" id="ARBA00004141"/>
    </source>
</evidence>
<feature type="compositionally biased region" description="Low complexity" evidence="7">
    <location>
        <begin position="813"/>
        <end position="831"/>
    </location>
</feature>
<accession>A0A6J0YBP9</accession>
<dbReference type="InterPro" id="IPR039797">
    <property type="entry name" value="Pecanex"/>
</dbReference>
<comment type="subcellular location">
    <subcellularLocation>
        <location evidence="1 6">Membrane</location>
        <topology evidence="1 6">Multi-pass membrane protein</topology>
    </subcellularLocation>
</comment>
<feature type="transmembrane region" description="Helical" evidence="6">
    <location>
        <begin position="1293"/>
        <end position="1310"/>
    </location>
</feature>
<feature type="region of interest" description="Disordered" evidence="7">
    <location>
        <begin position="144"/>
        <end position="163"/>
    </location>
</feature>
<feature type="compositionally biased region" description="Low complexity" evidence="7">
    <location>
        <begin position="2056"/>
        <end position="2068"/>
    </location>
</feature>
<dbReference type="PANTHER" id="PTHR12372">
    <property type="entry name" value="PECANEX"/>
    <property type="match status" value="1"/>
</dbReference>